<dbReference type="RefSeq" id="WP_369263603.1">
    <property type="nucleotide sequence ID" value="NZ_CP163440.1"/>
</dbReference>
<proteinExistence type="predicted"/>
<name>A0AB39SGN7_9ACTN</name>
<dbReference type="NCBIfam" id="NF047509">
    <property type="entry name" value="Rv3131_FMN_oxido"/>
    <property type="match status" value="1"/>
</dbReference>
<dbReference type="InterPro" id="IPR000415">
    <property type="entry name" value="Nitroreductase-like"/>
</dbReference>
<dbReference type="PANTHER" id="PTHR23026:SF123">
    <property type="entry name" value="NAD(P)H NITROREDUCTASE RV3131-RELATED"/>
    <property type="match status" value="1"/>
</dbReference>
<protein>
    <submittedName>
        <fullName evidence="2">Nitroreductase family protein</fullName>
    </submittedName>
</protein>
<reference evidence="2" key="1">
    <citation type="submission" date="2024-07" db="EMBL/GenBank/DDBJ databases">
        <authorList>
            <person name="Yu S.T."/>
        </authorList>
    </citation>
    <scope>NUCLEOTIDE SEQUENCE</scope>
    <source>
        <strain evidence="2">R35</strain>
    </source>
</reference>
<evidence type="ECO:0000259" key="1">
    <source>
        <dbReference type="Pfam" id="PF00881"/>
    </source>
</evidence>
<sequence length="348" mass="38351">MSRPAPSDEWVAALVHDAVAAPSMHNTQPWHFRYLRRGRAFEEWADFERAVPHSGPDTRGLHLGCGAALLNLRAAIVHEGRHPETLLLPDLTDRALLASARLAGRTHGQSSLGALYPAIRQRHSSRYPFEERQIPEAVREALGAAARVEGAALTFPASWHLWEVLELVQEAETRNITDRGSDQDLARWTRIDALSVSTADDGVPHDAFGPRKRGGRAPMRDFAGPRQVAGRHAADFEQAPQLALLSTDHDNPEDWLRAGQAMERVLLPATREGLASSFATQPLEWADQRRPLRDPMTGTGYPQVLLRLGYGPRGPGTPRRPVSEVLDIEPWPWAVHGTGEVPVLVPGP</sequence>
<dbReference type="InterPro" id="IPR029479">
    <property type="entry name" value="Nitroreductase"/>
</dbReference>
<accession>A0AB39SGN7</accession>
<dbReference type="GO" id="GO:0016491">
    <property type="term" value="F:oxidoreductase activity"/>
    <property type="evidence" value="ECO:0007669"/>
    <property type="project" value="InterPro"/>
</dbReference>
<dbReference type="AlphaFoldDB" id="A0AB39SGN7"/>
<organism evidence="2">
    <name type="scientific">Streptomyces sp. R35</name>
    <dbReference type="NCBI Taxonomy" id="3238630"/>
    <lineage>
        <taxon>Bacteria</taxon>
        <taxon>Bacillati</taxon>
        <taxon>Actinomycetota</taxon>
        <taxon>Actinomycetes</taxon>
        <taxon>Kitasatosporales</taxon>
        <taxon>Streptomycetaceae</taxon>
        <taxon>Streptomyces</taxon>
    </lineage>
</organism>
<dbReference type="Pfam" id="PF00881">
    <property type="entry name" value="Nitroreductase"/>
    <property type="match status" value="1"/>
</dbReference>
<gene>
    <name evidence="2" type="ORF">AB5J50_40335</name>
</gene>
<dbReference type="SUPFAM" id="SSF55469">
    <property type="entry name" value="FMN-dependent nitroreductase-like"/>
    <property type="match status" value="2"/>
</dbReference>
<dbReference type="PANTHER" id="PTHR23026">
    <property type="entry name" value="NADPH NITROREDUCTASE"/>
    <property type="match status" value="1"/>
</dbReference>
<evidence type="ECO:0000313" key="2">
    <source>
        <dbReference type="EMBL" id="XDQ66613.1"/>
    </source>
</evidence>
<feature type="domain" description="Nitroreductase" evidence="1">
    <location>
        <begin position="119"/>
        <end position="283"/>
    </location>
</feature>
<dbReference type="Gene3D" id="3.40.109.10">
    <property type="entry name" value="NADH Oxidase"/>
    <property type="match status" value="2"/>
</dbReference>
<dbReference type="InterPro" id="IPR050627">
    <property type="entry name" value="Nitroreductase/BluB"/>
</dbReference>
<dbReference type="EMBL" id="CP163440">
    <property type="protein sequence ID" value="XDQ66613.1"/>
    <property type="molecule type" value="Genomic_DNA"/>
</dbReference>